<evidence type="ECO:0000256" key="1">
    <source>
        <dbReference type="ARBA" id="ARBA00023239"/>
    </source>
</evidence>
<evidence type="ECO:0000313" key="5">
    <source>
        <dbReference type="Proteomes" id="UP001501444"/>
    </source>
</evidence>
<dbReference type="Proteomes" id="UP001501444">
    <property type="component" value="Unassembled WGS sequence"/>
</dbReference>
<proteinExistence type="inferred from homology"/>
<sequence length="410" mass="43260">MANLFWPGDERAGALLDQQRFLAAMLEVEHQWLRALSACGLAPADAARSLDDVGAVTVEELATAAEASGNPVVPLVQLMRRRLGDDPAAIWLHRGLTSQDVVDTALVLCLREAMAAVLADLRAQSMTLAALAERHRGTPMAARTLTQPAVPLTFGLKAATWLDCVIEAARAVRGATRRLAVQIGGAAGTLAASAELFRRVGSSDPAAASLALVADLADRLGLPATTPWQTVRGRLTGAADALVTAGDAWGRIASDVALLGRPEFGELAEPALPGRGGSSTMPHKANPVLSVLLRRHALAAPALASTLHVAAASYVDERPDGAWHVEWDTLRLLGRRSVVAASQATELLGGLTVHEDRMAESARRDELLAERRSLDAVVDDRPGGQAYLGAADRIIDRSLSRCAQAWKDDG</sequence>
<organism evidence="4 5">
    <name type="scientific">Dactylosporangium salmoneum</name>
    <dbReference type="NCBI Taxonomy" id="53361"/>
    <lineage>
        <taxon>Bacteria</taxon>
        <taxon>Bacillati</taxon>
        <taxon>Actinomycetota</taxon>
        <taxon>Actinomycetes</taxon>
        <taxon>Micromonosporales</taxon>
        <taxon>Micromonosporaceae</taxon>
        <taxon>Dactylosporangium</taxon>
    </lineage>
</organism>
<accession>A0ABP5T3U6</accession>
<feature type="domain" description="Fumarate lyase N-terminal" evidence="3">
    <location>
        <begin position="90"/>
        <end position="295"/>
    </location>
</feature>
<keyword evidence="1" id="KW-0456">Lyase</keyword>
<comment type="similarity">
    <text evidence="2">Belongs to the class-II fumarase/aspartase family.</text>
</comment>
<dbReference type="RefSeq" id="WP_344613062.1">
    <property type="nucleotide sequence ID" value="NZ_BAAARV010000024.1"/>
</dbReference>
<name>A0ABP5T3U6_9ACTN</name>
<dbReference type="Pfam" id="PF00206">
    <property type="entry name" value="Lyase_1"/>
    <property type="match status" value="1"/>
</dbReference>
<dbReference type="PRINTS" id="PR00145">
    <property type="entry name" value="ARGSUCLYASE"/>
</dbReference>
<dbReference type="InterPro" id="IPR024083">
    <property type="entry name" value="Fumarase/histidase_N"/>
</dbReference>
<reference evidence="5" key="1">
    <citation type="journal article" date="2019" name="Int. J. Syst. Evol. Microbiol.">
        <title>The Global Catalogue of Microorganisms (GCM) 10K type strain sequencing project: providing services to taxonomists for standard genome sequencing and annotation.</title>
        <authorList>
            <consortium name="The Broad Institute Genomics Platform"/>
            <consortium name="The Broad Institute Genome Sequencing Center for Infectious Disease"/>
            <person name="Wu L."/>
            <person name="Ma J."/>
        </authorList>
    </citation>
    <scope>NUCLEOTIDE SEQUENCE [LARGE SCALE GENOMIC DNA]</scope>
    <source>
        <strain evidence="5">JCM 3272</strain>
    </source>
</reference>
<keyword evidence="5" id="KW-1185">Reference proteome</keyword>
<evidence type="ECO:0000313" key="4">
    <source>
        <dbReference type="EMBL" id="GAA2345028.1"/>
    </source>
</evidence>
<gene>
    <name evidence="4" type="primary">pcaB_1</name>
    <name evidence="4" type="ORF">GCM10010170_030980</name>
</gene>
<dbReference type="PRINTS" id="PR00149">
    <property type="entry name" value="FUMRATELYASE"/>
</dbReference>
<dbReference type="PANTHER" id="PTHR43172:SF2">
    <property type="entry name" value="ADENYLOSUCCINATE LYASE C-TERMINAL DOMAIN-CONTAINING PROTEIN"/>
    <property type="match status" value="1"/>
</dbReference>
<dbReference type="PANTHER" id="PTHR43172">
    <property type="entry name" value="ADENYLOSUCCINATE LYASE"/>
    <property type="match status" value="1"/>
</dbReference>
<dbReference type="Gene3D" id="1.20.200.10">
    <property type="entry name" value="Fumarase/aspartase (Central domain)"/>
    <property type="match status" value="1"/>
</dbReference>
<dbReference type="SUPFAM" id="SSF48557">
    <property type="entry name" value="L-aspartase-like"/>
    <property type="match status" value="1"/>
</dbReference>
<dbReference type="InterPro" id="IPR008948">
    <property type="entry name" value="L-Aspartase-like"/>
</dbReference>
<dbReference type="InterPro" id="IPR022761">
    <property type="entry name" value="Fumarate_lyase_N"/>
</dbReference>
<evidence type="ECO:0000259" key="3">
    <source>
        <dbReference type="Pfam" id="PF00206"/>
    </source>
</evidence>
<protein>
    <submittedName>
        <fullName evidence="4">3-carboxy-cis,cis-muconate cycloisomerase</fullName>
    </submittedName>
</protein>
<evidence type="ECO:0000256" key="2">
    <source>
        <dbReference type="ARBA" id="ARBA00034772"/>
    </source>
</evidence>
<dbReference type="EMBL" id="BAAARV010000024">
    <property type="protein sequence ID" value="GAA2345028.1"/>
    <property type="molecule type" value="Genomic_DNA"/>
</dbReference>
<dbReference type="PROSITE" id="PS00163">
    <property type="entry name" value="FUMARATE_LYASES"/>
    <property type="match status" value="1"/>
</dbReference>
<comment type="caution">
    <text evidence="4">The sequence shown here is derived from an EMBL/GenBank/DDBJ whole genome shotgun (WGS) entry which is preliminary data.</text>
</comment>
<dbReference type="InterPro" id="IPR020557">
    <property type="entry name" value="Fumarate_lyase_CS"/>
</dbReference>
<dbReference type="InterPro" id="IPR000362">
    <property type="entry name" value="Fumarate_lyase_fam"/>
</dbReference>
<dbReference type="Gene3D" id="1.10.275.10">
    <property type="entry name" value="Fumarase/aspartase (N-terminal domain)"/>
    <property type="match status" value="1"/>
</dbReference>